<name>A0A1H1Z8X8_9PSED</name>
<reference evidence="12" key="1">
    <citation type="submission" date="2016-10" db="EMBL/GenBank/DDBJ databases">
        <authorList>
            <person name="Varghese N."/>
            <person name="Submissions S."/>
        </authorList>
    </citation>
    <scope>NUCLEOTIDE SEQUENCE [LARGE SCALE GENOMIC DNA]</scope>
    <source>
        <strain evidence="12">ATCC 23835</strain>
    </source>
</reference>
<comment type="similarity">
    <text evidence="1 8">Belongs to the outer membrane factor (OMF) (TC 1.B.17) family.</text>
</comment>
<accession>A0A1H1Z8X8</accession>
<keyword evidence="5 8" id="KW-0564">Palmitate</keyword>
<dbReference type="Gene3D" id="1.20.1600.10">
    <property type="entry name" value="Outer membrane efflux proteins (OEP)"/>
    <property type="match status" value="1"/>
</dbReference>
<evidence type="ECO:0000313" key="12">
    <source>
        <dbReference type="Proteomes" id="UP000199524"/>
    </source>
</evidence>
<keyword evidence="12" id="KW-1185">Reference proteome</keyword>
<dbReference type="EMBL" id="LT629777">
    <property type="protein sequence ID" value="SDT30251.1"/>
    <property type="molecule type" value="Genomic_DNA"/>
</dbReference>
<evidence type="ECO:0000313" key="11">
    <source>
        <dbReference type="EMBL" id="SDT30251.1"/>
    </source>
</evidence>
<sequence length="475" mass="51385">MPPKLKLGTWLLLIAGLQGCSLAPTYKVPQIDLPAHYREQTSDGPWHLAKPGDTLSSQWWLLLKDAHLNDLQQRLLQANPDLAAALAHYDGAQAYASQLHAALFPQISASAQPERQRQSDSRPLRGTSQPSVYNSNTAGFALNFDLDLWGRIRNQVAAGDAQAQASGDDLAVARLSLQQQLASLYIQLNGLDAQSRILSSSLDDYSQALQLTRDRYQGKIASELDLTRAQSQLAEAQAQLDEVHGQRNLAEHAIAELVGESASNFQLAPTTQILTIPQVPGALPSNLLQRRADIAAAERRVFAANAGIGVAKAAWYPDFSLTGLIGGQTQGVGNLLSAGNRYWALGPLVNLPIFEGGRISAQEKQAKAEFEEASAQYRSHVLRAVREVEDNLAQLRDLQREAQDEQAAVNAAEHTQTLAMNSYQAGAVNYLDVVTAQTAALQAQRQLQALQTRQLQASVGLMVALGGGWTSPDQS</sequence>
<dbReference type="SUPFAM" id="SSF56954">
    <property type="entry name" value="Outer membrane efflux proteins (OEP)"/>
    <property type="match status" value="1"/>
</dbReference>
<keyword evidence="3 8" id="KW-0812">Transmembrane</keyword>
<dbReference type="InterPro" id="IPR003423">
    <property type="entry name" value="OMP_efflux"/>
</dbReference>
<evidence type="ECO:0000256" key="10">
    <source>
        <dbReference type="SAM" id="MobiDB-lite"/>
    </source>
</evidence>
<evidence type="ECO:0000256" key="2">
    <source>
        <dbReference type="ARBA" id="ARBA00022452"/>
    </source>
</evidence>
<feature type="coiled-coil region" evidence="9">
    <location>
        <begin position="381"/>
        <end position="453"/>
    </location>
</feature>
<evidence type="ECO:0000256" key="5">
    <source>
        <dbReference type="ARBA" id="ARBA00023139"/>
    </source>
</evidence>
<keyword evidence="9" id="KW-0175">Coiled coil</keyword>
<dbReference type="InterPro" id="IPR010131">
    <property type="entry name" value="MdtP/NodT-like"/>
</dbReference>
<keyword evidence="7 8" id="KW-0449">Lipoprotein</keyword>
<dbReference type="PROSITE" id="PS51257">
    <property type="entry name" value="PROKAR_LIPOPROTEIN"/>
    <property type="match status" value="1"/>
</dbReference>
<evidence type="ECO:0000256" key="3">
    <source>
        <dbReference type="ARBA" id="ARBA00022692"/>
    </source>
</evidence>
<protein>
    <submittedName>
        <fullName evidence="11">Efflux transporter, outer membrane factor (OMF) lipoprotein, NodT family</fullName>
    </submittedName>
</protein>
<dbReference type="RefSeq" id="WP_090209747.1">
    <property type="nucleotide sequence ID" value="NZ_LT629777.1"/>
</dbReference>
<dbReference type="PANTHER" id="PTHR30203">
    <property type="entry name" value="OUTER MEMBRANE CATION EFFLUX PROTEIN"/>
    <property type="match status" value="1"/>
</dbReference>
<evidence type="ECO:0000256" key="4">
    <source>
        <dbReference type="ARBA" id="ARBA00023136"/>
    </source>
</evidence>
<keyword evidence="4 8" id="KW-0472">Membrane</keyword>
<comment type="subcellular location">
    <subcellularLocation>
        <location evidence="8">Cell outer membrane</location>
        <topology evidence="8">Lipid-anchor</topology>
    </subcellularLocation>
</comment>
<proteinExistence type="inferred from homology"/>
<evidence type="ECO:0000256" key="1">
    <source>
        <dbReference type="ARBA" id="ARBA00007613"/>
    </source>
</evidence>
<evidence type="ECO:0000256" key="9">
    <source>
        <dbReference type="SAM" id="Coils"/>
    </source>
</evidence>
<evidence type="ECO:0000256" key="6">
    <source>
        <dbReference type="ARBA" id="ARBA00023237"/>
    </source>
</evidence>
<gene>
    <name evidence="11" type="ORF">SAMN05216598_4923</name>
</gene>
<dbReference type="NCBIfam" id="TIGR01845">
    <property type="entry name" value="outer_NodT"/>
    <property type="match status" value="1"/>
</dbReference>
<keyword evidence="6" id="KW-0998">Cell outer membrane</keyword>
<feature type="coiled-coil region" evidence="9">
    <location>
        <begin position="219"/>
        <end position="253"/>
    </location>
</feature>
<dbReference type="Gene3D" id="2.20.200.10">
    <property type="entry name" value="Outer membrane efflux proteins (OEP)"/>
    <property type="match status" value="1"/>
</dbReference>
<evidence type="ECO:0000256" key="7">
    <source>
        <dbReference type="ARBA" id="ARBA00023288"/>
    </source>
</evidence>
<dbReference type="GO" id="GO:0009279">
    <property type="term" value="C:cell outer membrane"/>
    <property type="evidence" value="ECO:0007669"/>
    <property type="project" value="UniProtKB-SubCell"/>
</dbReference>
<keyword evidence="2 8" id="KW-1134">Transmembrane beta strand</keyword>
<feature type="region of interest" description="Disordered" evidence="10">
    <location>
        <begin position="110"/>
        <end position="132"/>
    </location>
</feature>
<dbReference type="AlphaFoldDB" id="A0A1H1Z8X8"/>
<organism evidence="11 12">
    <name type="scientific">Pseudomonas asplenii</name>
    <dbReference type="NCBI Taxonomy" id="53407"/>
    <lineage>
        <taxon>Bacteria</taxon>
        <taxon>Pseudomonadati</taxon>
        <taxon>Pseudomonadota</taxon>
        <taxon>Gammaproteobacteria</taxon>
        <taxon>Pseudomonadales</taxon>
        <taxon>Pseudomonadaceae</taxon>
        <taxon>Pseudomonas</taxon>
    </lineage>
</organism>
<dbReference type="GeneID" id="300209791"/>
<feature type="compositionally biased region" description="Basic and acidic residues" evidence="10">
    <location>
        <begin position="114"/>
        <end position="123"/>
    </location>
</feature>
<dbReference type="Proteomes" id="UP000199524">
    <property type="component" value="Chromosome I"/>
</dbReference>
<dbReference type="PANTHER" id="PTHR30203:SF33">
    <property type="entry name" value="BLR4455 PROTEIN"/>
    <property type="match status" value="1"/>
</dbReference>
<dbReference type="GO" id="GO:0015562">
    <property type="term" value="F:efflux transmembrane transporter activity"/>
    <property type="evidence" value="ECO:0007669"/>
    <property type="project" value="InterPro"/>
</dbReference>
<evidence type="ECO:0000256" key="8">
    <source>
        <dbReference type="RuleBase" id="RU362097"/>
    </source>
</evidence>
<dbReference type="Pfam" id="PF02321">
    <property type="entry name" value="OEP"/>
    <property type="match status" value="2"/>
</dbReference>